<proteinExistence type="predicted"/>
<dbReference type="EMBL" id="UGED01000005">
    <property type="protein sequence ID" value="STL27760.1"/>
    <property type="molecule type" value="Genomic_DNA"/>
</dbReference>
<organism evidence="1 2">
    <name type="scientific">Escherichia coli</name>
    <dbReference type="NCBI Taxonomy" id="562"/>
    <lineage>
        <taxon>Bacteria</taxon>
        <taxon>Pseudomonadati</taxon>
        <taxon>Pseudomonadota</taxon>
        <taxon>Gammaproteobacteria</taxon>
        <taxon>Enterobacterales</taxon>
        <taxon>Enterobacteriaceae</taxon>
        <taxon>Escherichia</taxon>
    </lineage>
</organism>
<dbReference type="AlphaFoldDB" id="A0A377APC2"/>
<reference evidence="1 2" key="1">
    <citation type="submission" date="2018-06" db="EMBL/GenBank/DDBJ databases">
        <authorList>
            <consortium name="Pathogen Informatics"/>
            <person name="Doyle S."/>
        </authorList>
    </citation>
    <scope>NUCLEOTIDE SEQUENCE [LARGE SCALE GENOMIC DNA]</scope>
    <source>
        <strain evidence="1 2">NCTC9962</strain>
    </source>
</reference>
<accession>A0A377APC2</accession>
<name>A0A377APC2_ECOLX</name>
<evidence type="ECO:0000313" key="2">
    <source>
        <dbReference type="Proteomes" id="UP000254052"/>
    </source>
</evidence>
<evidence type="ECO:0000313" key="1">
    <source>
        <dbReference type="EMBL" id="STL27760.1"/>
    </source>
</evidence>
<gene>
    <name evidence="1" type="ORF">NCTC9962_01648</name>
</gene>
<dbReference type="Proteomes" id="UP000254052">
    <property type="component" value="Unassembled WGS sequence"/>
</dbReference>
<sequence>MLTSPLFYWLKKHIPEMFSHTLVSEQGIP</sequence>
<protein>
    <submittedName>
        <fullName evidence="1">Uncharacterized protein</fullName>
    </submittedName>
</protein>